<dbReference type="InterPro" id="IPR004177">
    <property type="entry name" value="DDHD_dom"/>
</dbReference>
<gene>
    <name evidence="2" type="ORF">AB1Y20_002087</name>
</gene>
<sequence>MAWLRQEADGRWLRLHEHDEAALDAAIARGAREVPICGGRVLASLHLTPDGELDSSVSTASDLHGWAGVLRTPYFDTPPLALTRSTWCYKSWPNGEWTPFIVADDVNLEAMWKLTTSEKKAAVFKGSGLVTLDARHRINVKRKADGSVSLEMQPTDRQMSAWLDGRVSWSVERGWGGEALPRLPAEQVSYDEMEPSSVVLLVHGIGETLWRRHGGQGPLGFVKSSMEACAKLRSIAALAQAGWQARLEPHQRRRTEFLPVEWREGAVDDDTALALSHVTPHSVPVLRQFANEVILDVLLYEQAEHRQRIQQLVTRRINAMTSKWRELHPTFDSRGGSVVLLGHSLGSLICYDILSTPLSEPPPPSEAPPPDEAAGGKASGAAEEVLLCRPSACVALGSPVGCFLALRHGKLGASFSLPRCLHFYNVFHRSDPVAYRLEPLLCDHMAAHDGLPPPAYVPFAGDKGGERLHVKLRRKVEGVKIAASAVQQWLGDIGDSLGQTAAAIEGAITGAPANIAAGPPSSEAAPAPSWAMSAGERVDWMLQETELEVANEYLSALQAHTAYFENADVVQFICDYVIQHAPTHTSTLPSSSSTPSDSPS</sequence>
<dbReference type="InterPro" id="IPR029058">
    <property type="entry name" value="AB_hydrolase_fold"/>
</dbReference>
<reference evidence="2 3" key="1">
    <citation type="journal article" date="2024" name="Science">
        <title>Giant polyketide synthase enzymes in the biosynthesis of giant marine polyether toxins.</title>
        <authorList>
            <person name="Fallon T.R."/>
            <person name="Shende V.V."/>
            <person name="Wierzbicki I.H."/>
            <person name="Pendleton A.L."/>
            <person name="Watervoot N.F."/>
            <person name="Auber R.P."/>
            <person name="Gonzalez D.J."/>
            <person name="Wisecaver J.H."/>
            <person name="Moore B.S."/>
        </authorList>
    </citation>
    <scope>NUCLEOTIDE SEQUENCE [LARGE SCALE GENOMIC DNA]</scope>
    <source>
        <strain evidence="2 3">12B1</strain>
    </source>
</reference>
<dbReference type="PROSITE" id="PS51043">
    <property type="entry name" value="DDHD"/>
    <property type="match status" value="1"/>
</dbReference>
<name>A0AB34JA42_PRYPA</name>
<evidence type="ECO:0000313" key="3">
    <source>
        <dbReference type="Proteomes" id="UP001515480"/>
    </source>
</evidence>
<dbReference type="EMBL" id="JBGBPQ010000011">
    <property type="protein sequence ID" value="KAL1515463.1"/>
    <property type="molecule type" value="Genomic_DNA"/>
</dbReference>
<keyword evidence="3" id="KW-1185">Reference proteome</keyword>
<dbReference type="SUPFAM" id="SSF53474">
    <property type="entry name" value="alpha/beta-Hydrolases"/>
    <property type="match status" value="1"/>
</dbReference>
<dbReference type="GO" id="GO:0046872">
    <property type="term" value="F:metal ion binding"/>
    <property type="evidence" value="ECO:0007669"/>
    <property type="project" value="InterPro"/>
</dbReference>
<organism evidence="2 3">
    <name type="scientific">Prymnesium parvum</name>
    <name type="common">Toxic golden alga</name>
    <dbReference type="NCBI Taxonomy" id="97485"/>
    <lineage>
        <taxon>Eukaryota</taxon>
        <taxon>Haptista</taxon>
        <taxon>Haptophyta</taxon>
        <taxon>Prymnesiophyceae</taxon>
        <taxon>Prymnesiales</taxon>
        <taxon>Prymnesiaceae</taxon>
        <taxon>Prymnesium</taxon>
    </lineage>
</organism>
<feature type="domain" description="DDHD" evidence="1">
    <location>
        <begin position="386"/>
        <end position="579"/>
    </location>
</feature>
<dbReference type="InterPro" id="IPR058055">
    <property type="entry name" value="PA-PLA1"/>
</dbReference>
<protein>
    <recommendedName>
        <fullName evidence="1">DDHD domain-containing protein</fullName>
    </recommendedName>
</protein>
<dbReference type="SMART" id="SM01127">
    <property type="entry name" value="DDHD"/>
    <property type="match status" value="1"/>
</dbReference>
<evidence type="ECO:0000313" key="2">
    <source>
        <dbReference type="EMBL" id="KAL1515463.1"/>
    </source>
</evidence>
<comment type="caution">
    <text evidence="2">The sequence shown here is derived from an EMBL/GenBank/DDBJ whole genome shotgun (WGS) entry which is preliminary data.</text>
</comment>
<dbReference type="PANTHER" id="PTHR23509:SF10">
    <property type="entry name" value="LD21067P"/>
    <property type="match status" value="1"/>
</dbReference>
<dbReference type="AlphaFoldDB" id="A0AB34JA42"/>
<dbReference type="PANTHER" id="PTHR23509">
    <property type="entry name" value="PA-PL1 PHOSPHOLIPASE FAMILY"/>
    <property type="match status" value="1"/>
</dbReference>
<dbReference type="GO" id="GO:0004620">
    <property type="term" value="F:phospholipase activity"/>
    <property type="evidence" value="ECO:0007669"/>
    <property type="project" value="TreeGrafter"/>
</dbReference>
<dbReference type="GO" id="GO:0005737">
    <property type="term" value="C:cytoplasm"/>
    <property type="evidence" value="ECO:0007669"/>
    <property type="project" value="TreeGrafter"/>
</dbReference>
<dbReference type="Pfam" id="PF02862">
    <property type="entry name" value="DDHD"/>
    <property type="match status" value="2"/>
</dbReference>
<proteinExistence type="predicted"/>
<accession>A0AB34JA42</accession>
<dbReference type="Proteomes" id="UP001515480">
    <property type="component" value="Unassembled WGS sequence"/>
</dbReference>
<evidence type="ECO:0000259" key="1">
    <source>
        <dbReference type="PROSITE" id="PS51043"/>
    </source>
</evidence>